<evidence type="ECO:0000313" key="2">
    <source>
        <dbReference type="EMBL" id="MFC5856025.1"/>
    </source>
</evidence>
<evidence type="ECO:0000256" key="1">
    <source>
        <dbReference type="SAM" id="MobiDB-lite"/>
    </source>
</evidence>
<comment type="caution">
    <text evidence="2">The sequence shown here is derived from an EMBL/GenBank/DDBJ whole genome shotgun (WGS) entry which is preliminary data.</text>
</comment>
<dbReference type="RefSeq" id="WP_381370041.1">
    <property type="nucleotide sequence ID" value="NZ_JBHSOA010000089.1"/>
</dbReference>
<protein>
    <submittedName>
        <fullName evidence="2">Uncharacterized protein</fullName>
    </submittedName>
</protein>
<name>A0ABW1E5E3_9ACTN</name>
<proteinExistence type="predicted"/>
<gene>
    <name evidence="2" type="ORF">ACFPZI_30920</name>
</gene>
<accession>A0ABW1E5E3</accession>
<sequence>MGHEGDEGFMVPDDVLVQELGQFARGCSCFGSGCGAVDIDASGLERGGDRSAGPAGGRAAR</sequence>
<feature type="compositionally biased region" description="Low complexity" evidence="1">
    <location>
        <begin position="51"/>
        <end position="61"/>
    </location>
</feature>
<dbReference type="EMBL" id="JBHSOA010000089">
    <property type="protein sequence ID" value="MFC5856025.1"/>
    <property type="molecule type" value="Genomic_DNA"/>
</dbReference>
<feature type="region of interest" description="Disordered" evidence="1">
    <location>
        <begin position="40"/>
        <end position="61"/>
    </location>
</feature>
<organism evidence="2 3">
    <name type="scientific">Streptomyces chlorus</name>
    <dbReference type="NCBI Taxonomy" id="887452"/>
    <lineage>
        <taxon>Bacteria</taxon>
        <taxon>Bacillati</taxon>
        <taxon>Actinomycetota</taxon>
        <taxon>Actinomycetes</taxon>
        <taxon>Kitasatosporales</taxon>
        <taxon>Streptomycetaceae</taxon>
        <taxon>Streptomyces</taxon>
    </lineage>
</organism>
<dbReference type="Proteomes" id="UP001596180">
    <property type="component" value="Unassembled WGS sequence"/>
</dbReference>
<reference evidence="3" key="1">
    <citation type="journal article" date="2019" name="Int. J. Syst. Evol. Microbiol.">
        <title>The Global Catalogue of Microorganisms (GCM) 10K type strain sequencing project: providing services to taxonomists for standard genome sequencing and annotation.</title>
        <authorList>
            <consortium name="The Broad Institute Genomics Platform"/>
            <consortium name="The Broad Institute Genome Sequencing Center for Infectious Disease"/>
            <person name="Wu L."/>
            <person name="Ma J."/>
        </authorList>
    </citation>
    <scope>NUCLEOTIDE SEQUENCE [LARGE SCALE GENOMIC DNA]</scope>
    <source>
        <strain evidence="3">JCM 10411</strain>
    </source>
</reference>
<keyword evidence="3" id="KW-1185">Reference proteome</keyword>
<evidence type="ECO:0000313" key="3">
    <source>
        <dbReference type="Proteomes" id="UP001596180"/>
    </source>
</evidence>